<dbReference type="EMBL" id="FQNC01000068">
    <property type="protein sequence ID" value="SGZ06796.1"/>
    <property type="molecule type" value="Genomic_DNA"/>
</dbReference>
<comment type="similarity">
    <text evidence="1">Belongs to the WD repeat mio family.</text>
</comment>
<feature type="domain" description="GATOR2 complex protein MIO zinc-ribbon like" evidence="6">
    <location>
        <begin position="997"/>
        <end position="1122"/>
    </location>
</feature>
<dbReference type="PROSITE" id="PS50082">
    <property type="entry name" value="WD_REPEATS_2"/>
    <property type="match status" value="1"/>
</dbReference>
<dbReference type="Proteomes" id="UP000249464">
    <property type="component" value="Unassembled WGS sequence"/>
</dbReference>
<feature type="region of interest" description="Disordered" evidence="5">
    <location>
        <begin position="460"/>
        <end position="485"/>
    </location>
</feature>
<dbReference type="InterPro" id="IPR015943">
    <property type="entry name" value="WD40/YVTN_repeat-like_dom_sf"/>
</dbReference>
<dbReference type="CDD" id="cd16691">
    <property type="entry name" value="mRING-H2-C3H3C2_Mio"/>
    <property type="match status" value="1"/>
</dbReference>
<dbReference type="GO" id="GO:1904263">
    <property type="term" value="P:positive regulation of TORC1 signaling"/>
    <property type="evidence" value="ECO:0007669"/>
    <property type="project" value="TreeGrafter"/>
</dbReference>
<feature type="region of interest" description="Disordered" evidence="5">
    <location>
        <begin position="500"/>
        <end position="532"/>
    </location>
</feature>
<feature type="compositionally biased region" description="Polar residues" evidence="5">
    <location>
        <begin position="147"/>
        <end position="167"/>
    </location>
</feature>
<sequence length="1138" mass="123681">MQTTRTKQVMWDPAGSNRFIVGGGSDLRLMQWEHTPSSSRFNTVAACTDLGQVRSFAWLPHASYPDLVALGTYAGKVLLLRLDSSPSASSKLNNSGHSALQINLRHSRPCNVVTFSQDRPRLVAVGLEKGRGESLLIYDIEQSAQALDSGKDNPSTSSHRRSQYGTQRSRGNSPSRSSSANGNSSGGLVEPSPLLSLGPSESVSAAGFLYADSAISATSPPVVAGMSGKWLRVYDLRSPTAPIASWGSRAALAISPNPSQGNQFVSAGDDGVIRLWDMRKPMDALLSWSEIDAGALSSRQRSSVQLRGIVELEWNLSKAGELTTLERESHTLRVWDLLDGPSAVQMQHKQNVGVLGMEGNMNTNEQGSTPGSESIQMPVLFEDRRPKAFAAPLTSFTYAISPLHPKRTQFLGISRDTATPGNSGHRLEVIEMPRIPQAAFLEDGVLLSSDAGLECVRMGPAPVGSRRGSLAADDDEDEESPTRKVKAVLDRGRSLSLSSIVKPIDRNQTPRPGGPKEALLQASGGSVTPRGVSRTREAAQKLASELATNIDNLEGLRSDVSMLYRERLARGYGSNPMKNASLAESSSLSEFWTWIARAEALSHDGLIQDYDFRYRGVMSILSGFPSSSAAAANPGSPASSPTQHTAQSKLQTHAANTSSRSIYSEFHRSLRERREEHSPSSSSRGKTPVTAAAFVAASGLLVSRRKLDAMSPISSSSFSSQRKLATQVCGTDWEREAGEVCAAYDKQGDHEKAARHAFFSGHLEGAIGYLQGCKAYIRRPWLTDEKLRLLAPLLAAFIAQKSTNRSEGAFADLCRTLSSDAYKPWVRALFAYMASGGEWRELVEETGLPLKDRVAIALRFLPENELLSFVQGLAKEARATADLEAVVLFGLRDAEGISLLSSYIDRTSDLQTVAIAAAFISPGILRNHLQLRRWIEGYRSHLDRLQLYAARAVFDGARGRRARASIEQDRIGGRTNEANEVESTLRNLASPQIVIRCQFCATNLGPFIGLSTGENEGRSRAASGPVGVKSTLCPSCSKGLPACAVCLKKPNLHSIPMDICEFEVRTRGELSSRKLTLSWCNSISSASSLCWCQKCRHGGHTNHILEWFERSVVCPVADCDCEFLRRRNARIACWAEFR</sequence>
<dbReference type="Pfam" id="PF21719">
    <property type="entry name" value="MIOS_a-sol"/>
    <property type="match status" value="2"/>
</dbReference>
<keyword evidence="3" id="KW-0677">Repeat</keyword>
<feature type="region of interest" description="Disordered" evidence="5">
    <location>
        <begin position="628"/>
        <end position="687"/>
    </location>
</feature>
<dbReference type="PANTHER" id="PTHR16453">
    <property type="entry name" value="WD40 DOMAIN-CONTAINING PROTEIN MIO FAMILY MEMBER"/>
    <property type="match status" value="1"/>
</dbReference>
<dbReference type="InterPro" id="IPR031488">
    <property type="entry name" value="Zn_ribbon_mio"/>
</dbReference>
<dbReference type="InterPro" id="IPR037593">
    <property type="entry name" value="MIOS/Sea4"/>
</dbReference>
<dbReference type="InterPro" id="IPR036322">
    <property type="entry name" value="WD40_repeat_dom_sf"/>
</dbReference>
<evidence type="ECO:0000256" key="2">
    <source>
        <dbReference type="ARBA" id="ARBA00022574"/>
    </source>
</evidence>
<evidence type="ECO:0000256" key="5">
    <source>
        <dbReference type="SAM" id="MobiDB-lite"/>
    </source>
</evidence>
<name>A0A2X0PI03_9BASI</name>
<keyword evidence="9" id="KW-1185">Reference proteome</keyword>
<proteinExistence type="inferred from homology"/>
<dbReference type="STRING" id="796604.A0A2X0PI03"/>
<feature type="compositionally biased region" description="Low complexity" evidence="5">
    <location>
        <begin position="628"/>
        <end position="641"/>
    </location>
</feature>
<keyword evidence="2 4" id="KW-0853">WD repeat</keyword>
<evidence type="ECO:0000259" key="6">
    <source>
        <dbReference type="Pfam" id="PF17034"/>
    </source>
</evidence>
<evidence type="ECO:0000256" key="1">
    <source>
        <dbReference type="ARBA" id="ARBA00009713"/>
    </source>
</evidence>
<dbReference type="SUPFAM" id="SSF50978">
    <property type="entry name" value="WD40 repeat-like"/>
    <property type="match status" value="1"/>
</dbReference>
<evidence type="ECO:0000259" key="7">
    <source>
        <dbReference type="Pfam" id="PF21719"/>
    </source>
</evidence>
<dbReference type="PANTHER" id="PTHR16453:SF9">
    <property type="entry name" value="GATOR COMPLEX PROTEIN MIOS"/>
    <property type="match status" value="1"/>
</dbReference>
<reference evidence="8 9" key="1">
    <citation type="submission" date="2016-11" db="EMBL/GenBank/DDBJ databases">
        <authorList>
            <person name="Jaros S."/>
            <person name="Januszkiewicz K."/>
            <person name="Wedrychowicz H."/>
        </authorList>
    </citation>
    <scope>NUCLEOTIDE SEQUENCE [LARGE SCALE GENOMIC DNA]</scope>
</reference>
<evidence type="ECO:0000313" key="9">
    <source>
        <dbReference type="Proteomes" id="UP000249464"/>
    </source>
</evidence>
<dbReference type="InterPro" id="IPR049092">
    <property type="entry name" value="MIOS_a-sol"/>
</dbReference>
<dbReference type="Gene3D" id="2.130.10.10">
    <property type="entry name" value="YVTN repeat-like/Quinoprotein amine dehydrogenase"/>
    <property type="match status" value="2"/>
</dbReference>
<dbReference type="InterPro" id="IPR001680">
    <property type="entry name" value="WD40_rpt"/>
</dbReference>
<feature type="compositionally biased region" description="Basic and acidic residues" evidence="5">
    <location>
        <begin position="665"/>
        <end position="678"/>
    </location>
</feature>
<gene>
    <name evidence="8" type="primary">BQ5605_C031g10971</name>
    <name evidence="8" type="ORF">BQ5605_C031G10971</name>
</gene>
<feature type="compositionally biased region" description="Low complexity" evidence="5">
    <location>
        <begin position="168"/>
        <end position="194"/>
    </location>
</feature>
<feature type="repeat" description="WD" evidence="4">
    <location>
        <begin position="251"/>
        <end position="279"/>
    </location>
</feature>
<evidence type="ECO:0000256" key="4">
    <source>
        <dbReference type="PROSITE-ProRule" id="PRU00221"/>
    </source>
</evidence>
<dbReference type="Pfam" id="PF17034">
    <property type="entry name" value="zinc_ribbon_16"/>
    <property type="match status" value="1"/>
</dbReference>
<organism evidence="8 9">
    <name type="scientific">Microbotryum silenes-dioicae</name>
    <dbReference type="NCBI Taxonomy" id="796604"/>
    <lineage>
        <taxon>Eukaryota</taxon>
        <taxon>Fungi</taxon>
        <taxon>Dikarya</taxon>
        <taxon>Basidiomycota</taxon>
        <taxon>Pucciniomycotina</taxon>
        <taxon>Microbotryomycetes</taxon>
        <taxon>Microbotryales</taxon>
        <taxon>Microbotryaceae</taxon>
        <taxon>Microbotryum</taxon>
    </lineage>
</organism>
<evidence type="ECO:0000256" key="3">
    <source>
        <dbReference type="ARBA" id="ARBA00022737"/>
    </source>
</evidence>
<feature type="region of interest" description="Disordered" evidence="5">
    <location>
        <begin position="147"/>
        <end position="194"/>
    </location>
</feature>
<dbReference type="GO" id="GO:0005737">
    <property type="term" value="C:cytoplasm"/>
    <property type="evidence" value="ECO:0007669"/>
    <property type="project" value="TreeGrafter"/>
</dbReference>
<feature type="domain" description="MIOS-like alpha-solenoid" evidence="7">
    <location>
        <begin position="719"/>
        <end position="860"/>
    </location>
</feature>
<feature type="domain" description="MIOS-like alpha-solenoid" evidence="7">
    <location>
        <begin position="565"/>
        <end position="668"/>
    </location>
</feature>
<accession>A0A2X0PI03</accession>
<evidence type="ECO:0000313" key="8">
    <source>
        <dbReference type="EMBL" id="SGZ06796.1"/>
    </source>
</evidence>
<protein>
    <submittedName>
        <fullName evidence="8">BQ5605_C031g10971 protein</fullName>
    </submittedName>
</protein>
<dbReference type="SMART" id="SM00320">
    <property type="entry name" value="WD40"/>
    <property type="match status" value="2"/>
</dbReference>
<dbReference type="AlphaFoldDB" id="A0A2X0PI03"/>
<feature type="compositionally biased region" description="Polar residues" evidence="5">
    <location>
        <begin position="642"/>
        <end position="662"/>
    </location>
</feature>